<sequence length="254" mass="28572">MRAMFGRLLADVRHWRNLDLYTVALVTLVVAALTMVGADLPDDVRWSVLFGALGLLVLRTAAATWTAGSSDRVLLDRSAFLTDPVNERLRGAREVLVFAPTAENFLNRERCELLRTGPLARRDGSVRVVVLGQSETEDVSAVVRQLDLLLEIPVQQVADSLRETHQRLASMARWQVPGAFGYRTLPFSPGFSIVAVDPSGRDGFVVVEFHGFRSDTITSRMHLRLVRGRDDPWYDYWLEQFHAIWRSAEPRQGA</sequence>
<dbReference type="RefSeq" id="WP_186499765.1">
    <property type="nucleotide sequence ID" value="NZ_AP023438.1"/>
</dbReference>
<comment type="caution">
    <text evidence="1">The sequence shown here is derived from an EMBL/GenBank/DDBJ whole genome shotgun (WGS) entry which is preliminary data.</text>
</comment>
<name>A0A562WFK6_9ACTN</name>
<gene>
    <name evidence="1" type="ORF">JD81_01838</name>
</gene>
<dbReference type="Proteomes" id="UP000319728">
    <property type="component" value="Unassembled WGS sequence"/>
</dbReference>
<accession>A0A562WFK6</accession>
<reference evidence="1 2" key="1">
    <citation type="submission" date="2019-07" db="EMBL/GenBank/DDBJ databases">
        <title>R&amp;d 2014.</title>
        <authorList>
            <person name="Klenk H.-P."/>
        </authorList>
    </citation>
    <scope>NUCLEOTIDE SEQUENCE [LARGE SCALE GENOMIC DNA]</scope>
    <source>
        <strain evidence="1 2">DSM 43912</strain>
    </source>
</reference>
<dbReference type="EMBL" id="VLLP01000001">
    <property type="protein sequence ID" value="TWJ28334.1"/>
    <property type="molecule type" value="Genomic_DNA"/>
</dbReference>
<organism evidence="1 2">
    <name type="scientific">Micromonospora sagamiensis</name>
    <dbReference type="NCBI Taxonomy" id="47875"/>
    <lineage>
        <taxon>Bacteria</taxon>
        <taxon>Bacillati</taxon>
        <taxon>Actinomycetota</taxon>
        <taxon>Actinomycetes</taxon>
        <taxon>Micromonosporales</taxon>
        <taxon>Micromonosporaceae</taxon>
        <taxon>Micromonospora</taxon>
    </lineage>
</organism>
<protein>
    <submittedName>
        <fullName evidence="1">Uncharacterized protein</fullName>
    </submittedName>
</protein>
<dbReference type="AlphaFoldDB" id="A0A562WFK6"/>
<evidence type="ECO:0000313" key="1">
    <source>
        <dbReference type="EMBL" id="TWJ28334.1"/>
    </source>
</evidence>
<evidence type="ECO:0000313" key="2">
    <source>
        <dbReference type="Proteomes" id="UP000319728"/>
    </source>
</evidence>
<proteinExistence type="predicted"/>
<keyword evidence="2" id="KW-1185">Reference proteome</keyword>